<dbReference type="GO" id="GO:0005840">
    <property type="term" value="C:ribosome"/>
    <property type="evidence" value="ECO:0007669"/>
    <property type="project" value="UniProtKB-KW"/>
</dbReference>
<comment type="caution">
    <text evidence="9">The sequence shown here is derived from an EMBL/GenBank/DDBJ whole genome shotgun (WGS) entry which is preliminary data.</text>
</comment>
<dbReference type="Gene3D" id="1.20.58.110">
    <property type="entry name" value="Ribosomal protein S20"/>
    <property type="match status" value="1"/>
</dbReference>
<keyword evidence="2 7" id="KW-0699">rRNA-binding</keyword>
<evidence type="ECO:0000256" key="6">
    <source>
        <dbReference type="ARBA" id="ARBA00035136"/>
    </source>
</evidence>
<feature type="compositionally biased region" description="Basic residues" evidence="8">
    <location>
        <begin position="71"/>
        <end position="81"/>
    </location>
</feature>
<organism evidence="9 10">
    <name type="scientific">Alicyclobacillus cycloheptanicus</name>
    <dbReference type="NCBI Taxonomy" id="1457"/>
    <lineage>
        <taxon>Bacteria</taxon>
        <taxon>Bacillati</taxon>
        <taxon>Bacillota</taxon>
        <taxon>Bacilli</taxon>
        <taxon>Bacillales</taxon>
        <taxon>Alicyclobacillaceae</taxon>
        <taxon>Alicyclobacillus</taxon>
    </lineage>
</organism>
<feature type="region of interest" description="Disordered" evidence="8">
    <location>
        <begin position="1"/>
        <end position="21"/>
    </location>
</feature>
<dbReference type="Pfam" id="PF01649">
    <property type="entry name" value="Ribosomal_S20p"/>
    <property type="match status" value="1"/>
</dbReference>
<name>A0ABT9XJK8_9BACL</name>
<dbReference type="HAMAP" id="MF_00500">
    <property type="entry name" value="Ribosomal_bS20"/>
    <property type="match status" value="1"/>
</dbReference>
<proteinExistence type="inferred from homology"/>
<reference evidence="9 10" key="1">
    <citation type="submission" date="2023-07" db="EMBL/GenBank/DDBJ databases">
        <title>Genomic Encyclopedia of Type Strains, Phase IV (KMG-IV): sequencing the most valuable type-strain genomes for metagenomic binning, comparative biology and taxonomic classification.</title>
        <authorList>
            <person name="Goeker M."/>
        </authorList>
    </citation>
    <scope>NUCLEOTIDE SEQUENCE [LARGE SCALE GENOMIC DNA]</scope>
    <source>
        <strain evidence="9 10">DSM 4006</strain>
    </source>
</reference>
<evidence type="ECO:0000256" key="1">
    <source>
        <dbReference type="ARBA" id="ARBA00007634"/>
    </source>
</evidence>
<evidence type="ECO:0000256" key="2">
    <source>
        <dbReference type="ARBA" id="ARBA00022730"/>
    </source>
</evidence>
<gene>
    <name evidence="7" type="primary">rpsT</name>
    <name evidence="9" type="ORF">J2S03_002359</name>
</gene>
<sequence>MPNIKSAEKRVRTTAKRSLRNTSLRSALRTTLKKFEATLNQNDVEQARLALRIATRALDKAATKGIIHRNTASRKKSRLTRRFNAVTKQSAAE</sequence>
<evidence type="ECO:0000256" key="7">
    <source>
        <dbReference type="HAMAP-Rule" id="MF_00500"/>
    </source>
</evidence>
<evidence type="ECO:0000313" key="10">
    <source>
        <dbReference type="Proteomes" id="UP001232973"/>
    </source>
</evidence>
<evidence type="ECO:0000256" key="5">
    <source>
        <dbReference type="ARBA" id="ARBA00023274"/>
    </source>
</evidence>
<dbReference type="PANTHER" id="PTHR33398:SF1">
    <property type="entry name" value="SMALL RIBOSOMAL SUBUNIT PROTEIN BS20C"/>
    <property type="match status" value="1"/>
</dbReference>
<evidence type="ECO:0000256" key="3">
    <source>
        <dbReference type="ARBA" id="ARBA00022884"/>
    </source>
</evidence>
<evidence type="ECO:0000256" key="4">
    <source>
        <dbReference type="ARBA" id="ARBA00022980"/>
    </source>
</evidence>
<dbReference type="NCBIfam" id="TIGR00029">
    <property type="entry name" value="S20"/>
    <property type="match status" value="1"/>
</dbReference>
<dbReference type="PANTHER" id="PTHR33398">
    <property type="entry name" value="30S RIBOSOMAL PROTEIN S20"/>
    <property type="match status" value="1"/>
</dbReference>
<dbReference type="EMBL" id="JAUSTP010000019">
    <property type="protein sequence ID" value="MDQ0190494.1"/>
    <property type="molecule type" value="Genomic_DNA"/>
</dbReference>
<keyword evidence="3 7" id="KW-0694">RNA-binding</keyword>
<keyword evidence="5 7" id="KW-0687">Ribonucleoprotein</keyword>
<evidence type="ECO:0000313" key="9">
    <source>
        <dbReference type="EMBL" id="MDQ0190494.1"/>
    </source>
</evidence>
<dbReference type="InterPro" id="IPR036510">
    <property type="entry name" value="Ribosomal_bS20_sf"/>
</dbReference>
<keyword evidence="4 7" id="KW-0689">Ribosomal protein</keyword>
<protein>
    <recommendedName>
        <fullName evidence="6 7">Small ribosomal subunit protein bS20</fullName>
    </recommendedName>
</protein>
<dbReference type="SUPFAM" id="SSF46992">
    <property type="entry name" value="Ribosomal protein S20"/>
    <property type="match status" value="1"/>
</dbReference>
<feature type="region of interest" description="Disordered" evidence="8">
    <location>
        <begin position="70"/>
        <end position="93"/>
    </location>
</feature>
<accession>A0ABT9XJK8</accession>
<dbReference type="RefSeq" id="WP_274455435.1">
    <property type="nucleotide sequence ID" value="NZ_CP067097.1"/>
</dbReference>
<comment type="function">
    <text evidence="7">Binds directly to 16S ribosomal RNA.</text>
</comment>
<keyword evidence="10" id="KW-1185">Reference proteome</keyword>
<comment type="similarity">
    <text evidence="1 7">Belongs to the bacterial ribosomal protein bS20 family.</text>
</comment>
<dbReference type="Proteomes" id="UP001232973">
    <property type="component" value="Unassembled WGS sequence"/>
</dbReference>
<dbReference type="InterPro" id="IPR002583">
    <property type="entry name" value="Ribosomal_bS20"/>
</dbReference>
<evidence type="ECO:0000256" key="8">
    <source>
        <dbReference type="SAM" id="MobiDB-lite"/>
    </source>
</evidence>
<feature type="compositionally biased region" description="Basic and acidic residues" evidence="8">
    <location>
        <begin position="1"/>
        <end position="11"/>
    </location>
</feature>